<dbReference type="Pfam" id="PF05195">
    <property type="entry name" value="AMP_N"/>
    <property type="match status" value="1"/>
</dbReference>
<dbReference type="Gene3D" id="3.90.230.10">
    <property type="entry name" value="Creatinase/methionine aminopeptidase superfamily"/>
    <property type="match status" value="1"/>
</dbReference>
<evidence type="ECO:0000256" key="1">
    <source>
        <dbReference type="ARBA" id="ARBA00001424"/>
    </source>
</evidence>
<dbReference type="SUPFAM" id="SSF53092">
    <property type="entry name" value="Creatinase/prolidase N-terminal domain"/>
    <property type="match status" value="1"/>
</dbReference>
<comment type="catalytic activity">
    <reaction evidence="1">
        <text>Release of any N-terminal amino acid, including proline, that is linked to proline, even from a dipeptide or tripeptide.</text>
        <dbReference type="EC" id="3.4.11.9"/>
    </reaction>
</comment>
<evidence type="ECO:0000256" key="4">
    <source>
        <dbReference type="ARBA" id="ARBA00012574"/>
    </source>
</evidence>
<dbReference type="InterPro" id="IPR000994">
    <property type="entry name" value="Pept_M24"/>
</dbReference>
<dbReference type="RefSeq" id="WP_189627215.1">
    <property type="nucleotide sequence ID" value="NZ_BNAF01000010.1"/>
</dbReference>
<keyword evidence="9" id="KW-0031">Aminopeptidase</keyword>
<dbReference type="PANTHER" id="PTHR43226:SF4">
    <property type="entry name" value="XAA-PRO AMINOPEPTIDASE 3"/>
    <property type="match status" value="1"/>
</dbReference>
<dbReference type="InterPro" id="IPR036005">
    <property type="entry name" value="Creatinase/aminopeptidase-like"/>
</dbReference>
<dbReference type="InterPro" id="IPR029149">
    <property type="entry name" value="Creatin/AminoP/Spt16_N"/>
</dbReference>
<keyword evidence="6" id="KW-0378">Hydrolase</keyword>
<dbReference type="InterPro" id="IPR007865">
    <property type="entry name" value="Aminopep_P_N"/>
</dbReference>
<keyword evidence="10" id="KW-1185">Reference proteome</keyword>
<gene>
    <name evidence="9" type="ORF">GCM10017764_26930</name>
</gene>
<evidence type="ECO:0000259" key="8">
    <source>
        <dbReference type="SMART" id="SM01011"/>
    </source>
</evidence>
<evidence type="ECO:0000256" key="3">
    <source>
        <dbReference type="ARBA" id="ARBA00008766"/>
    </source>
</evidence>
<dbReference type="SUPFAM" id="SSF55920">
    <property type="entry name" value="Creatinase/aminopeptidase"/>
    <property type="match status" value="1"/>
</dbReference>
<dbReference type="InterPro" id="IPR052433">
    <property type="entry name" value="X-Pro_dipept-like"/>
</dbReference>
<dbReference type="PANTHER" id="PTHR43226">
    <property type="entry name" value="XAA-PRO AMINOPEPTIDASE 3"/>
    <property type="match status" value="1"/>
</dbReference>
<evidence type="ECO:0000256" key="7">
    <source>
        <dbReference type="ARBA" id="ARBA00023211"/>
    </source>
</evidence>
<dbReference type="GO" id="GO:0004177">
    <property type="term" value="F:aminopeptidase activity"/>
    <property type="evidence" value="ECO:0007669"/>
    <property type="project" value="UniProtKB-KW"/>
</dbReference>
<protein>
    <recommendedName>
        <fullName evidence="4">Xaa-Pro aminopeptidase</fullName>
        <ecNumber evidence="4">3.4.11.9</ecNumber>
    </recommendedName>
</protein>
<keyword evidence="5" id="KW-0479">Metal-binding</keyword>
<organism evidence="9 10">
    <name type="scientific">Sphingobacterium griseoflavum</name>
    <dbReference type="NCBI Taxonomy" id="1474952"/>
    <lineage>
        <taxon>Bacteria</taxon>
        <taxon>Pseudomonadati</taxon>
        <taxon>Bacteroidota</taxon>
        <taxon>Sphingobacteriia</taxon>
        <taxon>Sphingobacteriales</taxon>
        <taxon>Sphingobacteriaceae</taxon>
        <taxon>Sphingobacterium</taxon>
    </lineage>
</organism>
<evidence type="ECO:0000313" key="9">
    <source>
        <dbReference type="EMBL" id="GHE42287.1"/>
    </source>
</evidence>
<dbReference type="CDD" id="cd01087">
    <property type="entry name" value="Prolidase"/>
    <property type="match status" value="1"/>
</dbReference>
<evidence type="ECO:0000256" key="2">
    <source>
        <dbReference type="ARBA" id="ARBA00001936"/>
    </source>
</evidence>
<keyword evidence="7" id="KW-0464">Manganese</keyword>
<reference evidence="10" key="1">
    <citation type="journal article" date="2019" name="Int. J. Syst. Evol. Microbiol.">
        <title>The Global Catalogue of Microorganisms (GCM) 10K type strain sequencing project: providing services to taxonomists for standard genome sequencing and annotation.</title>
        <authorList>
            <consortium name="The Broad Institute Genomics Platform"/>
            <consortium name="The Broad Institute Genome Sequencing Center for Infectious Disease"/>
            <person name="Wu L."/>
            <person name="Ma J."/>
        </authorList>
    </citation>
    <scope>NUCLEOTIDE SEQUENCE [LARGE SCALE GENOMIC DNA]</scope>
    <source>
        <strain evidence="10">CGMCC 1.12966</strain>
    </source>
</reference>
<comment type="similarity">
    <text evidence="3">Belongs to the peptidase M24B family.</text>
</comment>
<evidence type="ECO:0000313" key="10">
    <source>
        <dbReference type="Proteomes" id="UP000620550"/>
    </source>
</evidence>
<comment type="cofactor">
    <cofactor evidence="2">
        <name>Mn(2+)</name>
        <dbReference type="ChEBI" id="CHEBI:29035"/>
    </cofactor>
</comment>
<dbReference type="EMBL" id="BNAF01000010">
    <property type="protein sequence ID" value="GHE42287.1"/>
    <property type="molecule type" value="Genomic_DNA"/>
</dbReference>
<evidence type="ECO:0000256" key="5">
    <source>
        <dbReference type="ARBA" id="ARBA00022723"/>
    </source>
</evidence>
<accession>A0ABQ3I0I0</accession>
<proteinExistence type="inferred from homology"/>
<dbReference type="EC" id="3.4.11.9" evidence="4"/>
<evidence type="ECO:0000256" key="6">
    <source>
        <dbReference type="ARBA" id="ARBA00022801"/>
    </source>
</evidence>
<keyword evidence="9" id="KW-0645">Protease</keyword>
<dbReference type="Proteomes" id="UP000620550">
    <property type="component" value="Unassembled WGS sequence"/>
</dbReference>
<dbReference type="Gene3D" id="3.40.350.10">
    <property type="entry name" value="Creatinase/prolidase N-terminal domain"/>
    <property type="match status" value="1"/>
</dbReference>
<sequence>MFSSLTYQHRRDILQDHVDTGLLLFLGNIENPINFEHNTYPFRQDSTFLYYFGIQVPNLAAVIDLDNQRIVVFGDELNIDQIVWMGRQETLREKCDKSGITDCRPLSALKDYISKASLSGQSIHYLPPYQSANKIRLGDLLTIDIAQLKPSEAFIKAVVAQRSIKETQEIAQIEEALRISVDMHLLAMRMAKPGMKEIEVANAIRHLAADQGAPLAYPPIVTIHGEILHNSYQLNTLKDGDMLLNDSGAETAMGYAGDLTRTFPVGRTFSSKQREIYDIVLQSFTDARELLRPGIAFKDVHISACRTLVAGLIDIGLMKGDPDEAVRQHAHTLFFQCGLGHMMGLDVHDMEDLGEQYVGYTPEQPKDTQTFGLKSLRLGKQLEEGFVVTVEPGVYIIPELIDRWQAEGKHASFINYDKVNEYRDFGGIRIEDNFLISTSGYRLLGPELVKAADDIEKLRLDYVS</sequence>
<comment type="caution">
    <text evidence="9">The sequence shown here is derived from an EMBL/GenBank/DDBJ whole genome shotgun (WGS) entry which is preliminary data.</text>
</comment>
<feature type="domain" description="Aminopeptidase P N-terminal" evidence="8">
    <location>
        <begin position="2"/>
        <end position="134"/>
    </location>
</feature>
<dbReference type="Pfam" id="PF00557">
    <property type="entry name" value="Peptidase_M24"/>
    <property type="match status" value="1"/>
</dbReference>
<name>A0ABQ3I0I0_9SPHI</name>
<dbReference type="SMART" id="SM01011">
    <property type="entry name" value="AMP_N"/>
    <property type="match status" value="1"/>
</dbReference>